<reference evidence="4 7" key="4">
    <citation type="submission" date="2019-12" db="EMBL/GenBank/DDBJ databases">
        <title>Multi-Generational Helicobacter saguini Isolates.</title>
        <authorList>
            <person name="Mannion A."/>
            <person name="Shen Z."/>
            <person name="Fox J.G."/>
        </authorList>
    </citation>
    <scope>NUCLEOTIDE SEQUENCE [LARGE SCALE GENOMIC DNA]</scope>
    <source>
        <strain evidence="4">16-048</strain>
        <strain evidence="7">16-048 (F4)</strain>
    </source>
</reference>
<reference evidence="5 6" key="2">
    <citation type="journal article" date="2016" name="Infect. Immun.">
        <title>Helicobacter saguini, a Novel Helicobacter Isolated from Cotton-Top Tamarins with Ulcerative Colitis, Has Proinflammatory Properties and Induces Typhlocolitis and Dysplasia in Gnotobiotic IL-10-/- Mice.</title>
        <authorList>
            <person name="Shen Z."/>
            <person name="Mannion A."/>
            <person name="Whary M.T."/>
            <person name="Muthupalani S."/>
            <person name="Sheh A."/>
            <person name="Feng Y."/>
            <person name="Gong G."/>
            <person name="Vandamme P."/>
            <person name="Holcombe H.R."/>
            <person name="Paster B.J."/>
            <person name="Fox J.G."/>
        </authorList>
    </citation>
    <scope>NUCLEOTIDE SEQUENCE [LARGE SCALE GENOMIC DNA]</scope>
    <source>
        <strain evidence="5 6">MIT 97-6194</strain>
    </source>
</reference>
<dbReference type="SMART" id="SM00062">
    <property type="entry name" value="PBPb"/>
    <property type="match status" value="1"/>
</dbReference>
<protein>
    <submittedName>
        <fullName evidence="5">Transporter substrate-binding domain-containing protein</fullName>
    </submittedName>
</protein>
<dbReference type="Proteomes" id="UP000029714">
    <property type="component" value="Unassembled WGS sequence"/>
</dbReference>
<name>A0A347VGW9_9HELI</name>
<comment type="caution">
    <text evidence="5">The sequence shown here is derived from an EMBL/GenBank/DDBJ whole genome shotgun (WGS) entry which is preliminary data.</text>
</comment>
<organism evidence="5 6">
    <name type="scientific">Helicobacter saguini</name>
    <dbReference type="NCBI Taxonomy" id="1548018"/>
    <lineage>
        <taxon>Bacteria</taxon>
        <taxon>Pseudomonadati</taxon>
        <taxon>Campylobacterota</taxon>
        <taxon>Epsilonproteobacteria</taxon>
        <taxon>Campylobacterales</taxon>
        <taxon>Helicobacteraceae</taxon>
        <taxon>Helicobacter</taxon>
    </lineage>
</organism>
<dbReference type="InterPro" id="IPR001638">
    <property type="entry name" value="Solute-binding_3/MltF_N"/>
</dbReference>
<evidence type="ECO:0000313" key="5">
    <source>
        <dbReference type="EMBL" id="TLD94332.1"/>
    </source>
</evidence>
<dbReference type="EMBL" id="QBIU01000001">
    <property type="protein sequence ID" value="MWV69621.1"/>
    <property type="molecule type" value="Genomic_DNA"/>
</dbReference>
<dbReference type="OrthoDB" id="5431130at2"/>
<reference evidence="5 6" key="1">
    <citation type="journal article" date="2014" name="Genome Announc.">
        <title>Draft genome sequences of eight enterohepatic helicobacter species isolated from both laboratory and wild rodents.</title>
        <authorList>
            <person name="Sheh A."/>
            <person name="Shen Z."/>
            <person name="Fox J.G."/>
        </authorList>
    </citation>
    <scope>NUCLEOTIDE SEQUENCE [LARGE SCALE GENOMIC DNA]</scope>
    <source>
        <strain evidence="5 6">MIT 97-6194</strain>
    </source>
</reference>
<evidence type="ECO:0000259" key="3">
    <source>
        <dbReference type="SMART" id="SM00062"/>
    </source>
</evidence>
<evidence type="ECO:0000256" key="1">
    <source>
        <dbReference type="ARBA" id="ARBA00022729"/>
    </source>
</evidence>
<dbReference type="PANTHER" id="PTHR35936:SF19">
    <property type="entry name" value="AMINO-ACID-BINDING PROTEIN YXEM-RELATED"/>
    <property type="match status" value="1"/>
</dbReference>
<sequence length="292" mass="33109">MKKFVSFLFVFMFSFATLNIANAADSKDSARGDSKNIESKMAFKIAQTDSKNIESKIDKSKKIKLEVGTGNSYRPFAYVDNNELKGYDVDVLRLLNKYDSNLDIKFNPVPWNAIFVGLDSKKFNILAYEITKTKEREEKYIFSNYPYFNDISAVIVRENAQITDIKELNNKKIGVSLGSNYALNLEKYLKTRPDLKIEIKYYKNPPTLISDLGSNRIQAIIGEPISSINIAKAQNINLKATDIIIDKTPVFFIFNKGDEALRDRVSAALKAAIDSNELSKLSIQYFGKDLSR</sequence>
<keyword evidence="6" id="KW-1185">Reference proteome</keyword>
<dbReference type="EMBL" id="JRMP02000008">
    <property type="protein sequence ID" value="TLD94332.1"/>
    <property type="molecule type" value="Genomic_DNA"/>
</dbReference>
<dbReference type="Gene3D" id="3.40.190.10">
    <property type="entry name" value="Periplasmic binding protein-like II"/>
    <property type="match status" value="2"/>
</dbReference>
<dbReference type="RefSeq" id="WP_052062451.1">
    <property type="nucleotide sequence ID" value="NZ_JRMP02000008.1"/>
</dbReference>
<feature type="signal peptide" evidence="2">
    <location>
        <begin position="1"/>
        <end position="23"/>
    </location>
</feature>
<dbReference type="Proteomes" id="UP000477070">
    <property type="component" value="Unassembled WGS sequence"/>
</dbReference>
<proteinExistence type="predicted"/>
<dbReference type="Pfam" id="PF00497">
    <property type="entry name" value="SBP_bac_3"/>
    <property type="match status" value="1"/>
</dbReference>
<dbReference type="SUPFAM" id="SSF53850">
    <property type="entry name" value="Periplasmic binding protein-like II"/>
    <property type="match status" value="1"/>
</dbReference>
<evidence type="ECO:0000313" key="6">
    <source>
        <dbReference type="Proteomes" id="UP000029714"/>
    </source>
</evidence>
<feature type="chain" id="PRO_5033779755" evidence="2">
    <location>
        <begin position="24"/>
        <end position="292"/>
    </location>
</feature>
<gene>
    <name evidence="4" type="ORF">DCO61_06295</name>
    <name evidence="5" type="ORF">LS64_006360</name>
</gene>
<evidence type="ECO:0000313" key="7">
    <source>
        <dbReference type="Proteomes" id="UP000477070"/>
    </source>
</evidence>
<keyword evidence="1 2" id="KW-0732">Signal</keyword>
<evidence type="ECO:0000256" key="2">
    <source>
        <dbReference type="SAM" id="SignalP"/>
    </source>
</evidence>
<evidence type="ECO:0000313" key="4">
    <source>
        <dbReference type="EMBL" id="MWV69621.1"/>
    </source>
</evidence>
<reference evidence="5" key="3">
    <citation type="submission" date="2018-04" db="EMBL/GenBank/DDBJ databases">
        <authorList>
            <person name="Sheh A."/>
            <person name="Shen Z."/>
            <person name="Mannion A.J."/>
            <person name="Fox J.G."/>
        </authorList>
    </citation>
    <scope>NUCLEOTIDE SEQUENCE</scope>
    <source>
        <strain evidence="5">MIT 97-6194</strain>
    </source>
</reference>
<accession>A0A347VGW9</accession>
<dbReference type="AlphaFoldDB" id="A0A347VGW9"/>
<feature type="domain" description="Solute-binding protein family 3/N-terminal" evidence="3">
    <location>
        <begin position="64"/>
        <end position="289"/>
    </location>
</feature>
<dbReference type="PANTHER" id="PTHR35936">
    <property type="entry name" value="MEMBRANE-BOUND LYTIC MUREIN TRANSGLYCOSYLASE F"/>
    <property type="match status" value="1"/>
</dbReference>